<comment type="subcellular location">
    <subcellularLocation>
        <location evidence="10">Mitochondrion</location>
    </subcellularLocation>
</comment>
<reference evidence="13" key="2">
    <citation type="submission" date="2013-10" db="EMBL/GenBank/DDBJ databases">
        <authorList>
            <person name="Aslett M."/>
        </authorList>
    </citation>
    <scope>NUCLEOTIDE SEQUENCE [LARGE SCALE GENOMIC DNA]</scope>
    <source>
        <strain evidence="13">Houghton</strain>
    </source>
</reference>
<reference evidence="13" key="1">
    <citation type="submission" date="2013-10" db="EMBL/GenBank/DDBJ databases">
        <title>Genomic analysis of the causative agents of coccidiosis in chickens.</title>
        <authorList>
            <person name="Reid A.J."/>
            <person name="Blake D."/>
            <person name="Billington K."/>
            <person name="Browne H."/>
            <person name="Dunn M."/>
            <person name="Hung S."/>
            <person name="Kawahara F."/>
            <person name="Miranda-Saavedra D."/>
            <person name="Mourier T."/>
            <person name="Nagra H."/>
            <person name="Otto T.D."/>
            <person name="Rawlings N."/>
            <person name="Sanchez A."/>
            <person name="Sanders M."/>
            <person name="Subramaniam C."/>
            <person name="Tay Y."/>
            <person name="Dear P."/>
            <person name="Doerig C."/>
            <person name="Gruber A."/>
            <person name="Parkinson J."/>
            <person name="Shirley M."/>
            <person name="Wan K.L."/>
            <person name="Berriman M."/>
            <person name="Tomley F."/>
            <person name="Pain A."/>
        </authorList>
    </citation>
    <scope>NUCLEOTIDE SEQUENCE [LARGE SCALE GENOMIC DNA]</scope>
    <source>
        <strain evidence="13">Houghton</strain>
    </source>
</reference>
<keyword evidence="10" id="KW-0496">Mitochondrion</keyword>
<dbReference type="Gene3D" id="3.30.870.10">
    <property type="entry name" value="Endonuclease Chain A"/>
    <property type="match status" value="2"/>
</dbReference>
<dbReference type="PANTHER" id="PTHR12586:SF1">
    <property type="entry name" value="CDP-DIACYLGLYCEROL--GLYCEROL-3-PHOSPHATE 3-PHOSPHATIDYLTRANSFERASE, MITOCHONDRIAL"/>
    <property type="match status" value="1"/>
</dbReference>
<proteinExistence type="inferred from homology"/>
<keyword evidence="3 10" id="KW-0444">Lipid biosynthesis</keyword>
<protein>
    <recommendedName>
        <fullName evidence="10">CDP-diacylglycerol--glycerol-3-phosphate 3-phosphatidyltransferase</fullName>
        <ecNumber evidence="10">2.7.8.5</ecNumber>
    </recommendedName>
</protein>
<comment type="pathway">
    <text evidence="1 10">Phospholipid metabolism; phosphatidylglycerol biosynthesis; phosphatidylglycerol from CDP-diacylglycerol: step 1/2.</text>
</comment>
<evidence type="ECO:0000313" key="13">
    <source>
        <dbReference type="EMBL" id="CDJ42519.1"/>
    </source>
</evidence>
<gene>
    <name evidence="13" type="ORF">ETH_00014245</name>
</gene>
<keyword evidence="14" id="KW-1185">Reference proteome</keyword>
<organism evidence="13 14">
    <name type="scientific">Eimeria tenella</name>
    <name type="common">Coccidian parasite</name>
    <dbReference type="NCBI Taxonomy" id="5802"/>
    <lineage>
        <taxon>Eukaryota</taxon>
        <taxon>Sar</taxon>
        <taxon>Alveolata</taxon>
        <taxon>Apicomplexa</taxon>
        <taxon>Conoidasida</taxon>
        <taxon>Coccidia</taxon>
        <taxon>Eucoccidiorida</taxon>
        <taxon>Eimeriorina</taxon>
        <taxon>Eimeriidae</taxon>
        <taxon>Eimeria</taxon>
    </lineage>
</organism>
<dbReference type="UniPathway" id="UPA00084">
    <property type="reaction ID" value="UER00503"/>
</dbReference>
<comment type="similarity">
    <text evidence="2 10">Belongs to the CDP-alcohol phosphatidyltransferase class-II family.</text>
</comment>
<dbReference type="SMART" id="SM00155">
    <property type="entry name" value="PLDc"/>
    <property type="match status" value="2"/>
</dbReference>
<dbReference type="SUPFAM" id="SSF56024">
    <property type="entry name" value="Phospholipase D/nuclease"/>
    <property type="match status" value="1"/>
</dbReference>
<name>U6L1R0_EIMTE</name>
<keyword evidence="6 10" id="KW-0443">Lipid metabolism</keyword>
<dbReference type="Proteomes" id="UP000030747">
    <property type="component" value="Unassembled WGS sequence"/>
</dbReference>
<dbReference type="GO" id="GO:0032049">
    <property type="term" value="P:cardiolipin biosynthetic process"/>
    <property type="evidence" value="ECO:0007669"/>
    <property type="project" value="InterPro"/>
</dbReference>
<comment type="function">
    <text evidence="10">Functions in the biosynthesis of the anionic phospholipids phosphatidylglycerol and cardiolipin.</text>
</comment>
<evidence type="ECO:0000256" key="10">
    <source>
        <dbReference type="RuleBase" id="RU365024"/>
    </source>
</evidence>
<keyword evidence="10" id="KW-0067">ATP-binding</keyword>
<dbReference type="EC" id="2.7.8.5" evidence="10"/>
<evidence type="ECO:0000256" key="1">
    <source>
        <dbReference type="ARBA" id="ARBA00005042"/>
    </source>
</evidence>
<evidence type="ECO:0000256" key="2">
    <source>
        <dbReference type="ARBA" id="ARBA00010682"/>
    </source>
</evidence>
<evidence type="ECO:0000256" key="3">
    <source>
        <dbReference type="ARBA" id="ARBA00022516"/>
    </source>
</evidence>
<dbReference type="VEuPathDB" id="ToxoDB:ETH2_1587400"/>
<feature type="compositionally biased region" description="Low complexity" evidence="11">
    <location>
        <begin position="282"/>
        <end position="303"/>
    </location>
</feature>
<keyword evidence="5" id="KW-0677">Repeat</keyword>
<dbReference type="PANTHER" id="PTHR12586">
    <property type="entry name" value="CDP-DIACYLGLYCEROL--SERINE O-PHOSPHATIDYLTRANSFERASE"/>
    <property type="match status" value="1"/>
</dbReference>
<dbReference type="AlphaFoldDB" id="U6L1R0"/>
<dbReference type="OrthoDB" id="10250191at2759"/>
<evidence type="ECO:0000256" key="6">
    <source>
        <dbReference type="ARBA" id="ARBA00023098"/>
    </source>
</evidence>
<accession>U6L1R0</accession>
<keyword evidence="10" id="KW-0547">Nucleotide-binding</keyword>
<feature type="domain" description="PLD phosphodiesterase" evidence="12">
    <location>
        <begin position="521"/>
        <end position="606"/>
    </location>
</feature>
<evidence type="ECO:0000256" key="7">
    <source>
        <dbReference type="ARBA" id="ARBA00023209"/>
    </source>
</evidence>
<evidence type="ECO:0000256" key="8">
    <source>
        <dbReference type="ARBA" id="ARBA00023264"/>
    </source>
</evidence>
<sequence>MQEICVPVAPRCISVVRGPQAFYSAVLALVGLASRRLLLSALYIGTGHKERFMLQLLQQRMQQQQLVQQKLEVRLLLDFLRTTRPDRAGDCPASLLQPLLSEYPVGSLNSTCQVSLFCNPLTCSNSSSTNSLSRLQALLRKYLFRTLGHRAREALGTQHMKCLVSDDLLLLTGANLSDEYFGKRIDRCFVLRSRALADAADSLIAAAEAHSFKLLPSKQYSQQWRRQHEPTQGRIVQMGKAVCWWPPTNPSEPPQTNPEMFCSSLANSLAAALTSTNAIASTRNNSCSSSSSKSLKSVNGNNNFRDNDESNSKGCSSNYIGYSRLNSNTGSLDYEMCLVSLTVQAGFVRPPLRGQEWMLQRIYDIAANSLAALGGSAAPTAANGEYVSACRGLQVALASPYLNFPVAFLRRLQQLLQQMRLSSSCAVSARGSYNSSNDRSTCSNESRLVVVTASPQANSFFNSRGISYWIPPAYAVAAYETAVALEDSIQASGATRPNAFSDVKMKHGPDDNLLLLEFARPGWTYHAKGIWISPTTSAAANRSTTGTKGNGSNGPAGTTCLGLGTTRALLQSTLSGPPASPNKSSNCDKGWAAVCLLGSSNLSVRSSERDLELLCMLRTRDKQLQKQQQQELTQLLLPFCHPLDRAKLIKRFPPWLHFAVQRLGLNSFL</sequence>
<keyword evidence="7 10" id="KW-0594">Phospholipid biosynthesis</keyword>
<dbReference type="GO" id="GO:0005739">
    <property type="term" value="C:mitochondrion"/>
    <property type="evidence" value="ECO:0007669"/>
    <property type="project" value="UniProtKB-SubCell"/>
</dbReference>
<keyword evidence="8 10" id="KW-1208">Phospholipid metabolism</keyword>
<evidence type="ECO:0000256" key="4">
    <source>
        <dbReference type="ARBA" id="ARBA00022679"/>
    </source>
</evidence>
<evidence type="ECO:0000259" key="12">
    <source>
        <dbReference type="SMART" id="SM00155"/>
    </source>
</evidence>
<evidence type="ECO:0000256" key="11">
    <source>
        <dbReference type="SAM" id="MobiDB-lite"/>
    </source>
</evidence>
<feature type="domain" description="PLD phosphodiesterase" evidence="12">
    <location>
        <begin position="154"/>
        <end position="180"/>
    </location>
</feature>
<comment type="catalytic activity">
    <reaction evidence="9 10">
        <text>a CDP-1,2-diacyl-sn-glycerol + sn-glycerol 3-phosphate = a 1,2-diacyl-sn-glycero-3-phospho-(1'-sn-glycero-3'-phosphate) + CMP + H(+)</text>
        <dbReference type="Rhea" id="RHEA:12593"/>
        <dbReference type="ChEBI" id="CHEBI:15378"/>
        <dbReference type="ChEBI" id="CHEBI:57597"/>
        <dbReference type="ChEBI" id="CHEBI:58332"/>
        <dbReference type="ChEBI" id="CHEBI:60110"/>
        <dbReference type="ChEBI" id="CHEBI:60377"/>
        <dbReference type="EC" id="2.7.8.5"/>
    </reaction>
</comment>
<evidence type="ECO:0000256" key="5">
    <source>
        <dbReference type="ARBA" id="ARBA00022737"/>
    </source>
</evidence>
<dbReference type="GeneID" id="25252006"/>
<evidence type="ECO:0000256" key="9">
    <source>
        <dbReference type="ARBA" id="ARBA00048586"/>
    </source>
</evidence>
<dbReference type="RefSeq" id="XP_013233269.1">
    <property type="nucleotide sequence ID" value="XM_013377815.1"/>
</dbReference>
<dbReference type="VEuPathDB" id="ToxoDB:ETH_00014245"/>
<dbReference type="InterPro" id="IPR001736">
    <property type="entry name" value="PLipase_D/transphosphatidylase"/>
</dbReference>
<feature type="region of interest" description="Disordered" evidence="11">
    <location>
        <begin position="282"/>
        <end position="313"/>
    </location>
</feature>
<dbReference type="GO" id="GO:0005524">
    <property type="term" value="F:ATP binding"/>
    <property type="evidence" value="ECO:0007669"/>
    <property type="project" value="UniProtKB-KW"/>
</dbReference>
<evidence type="ECO:0000313" key="14">
    <source>
        <dbReference type="Proteomes" id="UP000030747"/>
    </source>
</evidence>
<dbReference type="GO" id="GO:0008444">
    <property type="term" value="F:CDP-diacylglycerol-glycerol-3-phosphate 3-phosphatidyltransferase activity"/>
    <property type="evidence" value="ECO:0007669"/>
    <property type="project" value="UniProtKB-EC"/>
</dbReference>
<dbReference type="EMBL" id="HG675722">
    <property type="protein sequence ID" value="CDJ42519.1"/>
    <property type="molecule type" value="Genomic_DNA"/>
</dbReference>
<keyword evidence="4 10" id="KW-0808">Transferase</keyword>
<dbReference type="InterPro" id="IPR016270">
    <property type="entry name" value="PGS1"/>
</dbReference>
<dbReference type="OMA" id="NYGYRAT"/>